<dbReference type="InterPro" id="IPR051289">
    <property type="entry name" value="LAGLIDADG_Endonuclease"/>
</dbReference>
<feature type="signal peptide" evidence="3">
    <location>
        <begin position="1"/>
        <end position="16"/>
    </location>
</feature>
<evidence type="ECO:0000256" key="2">
    <source>
        <dbReference type="SAM" id="MobiDB-lite"/>
    </source>
</evidence>
<dbReference type="InterPro" id="IPR004860">
    <property type="entry name" value="LAGLIDADG_dom"/>
</dbReference>
<reference evidence="5" key="1">
    <citation type="submission" date="2018-08" db="EMBL/GenBank/DDBJ databases">
        <title>Comparative mitochondrial genomics of the basidiomycete Termitomyces.</title>
        <authorList>
            <person name="Nieuwenhuis M."/>
        </authorList>
    </citation>
    <scope>NUCLEOTIDE SEQUENCE</scope>
    <source>
        <strain evidence="5">Mi166</strain>
    </source>
</reference>
<evidence type="ECO:0000259" key="4">
    <source>
        <dbReference type="Pfam" id="PF00961"/>
    </source>
</evidence>
<proteinExistence type="predicted"/>
<comment type="function">
    <text evidence="1">Mitochondrial DNA endonuclease involved in intron homing.</text>
</comment>
<evidence type="ECO:0000256" key="1">
    <source>
        <dbReference type="ARBA" id="ARBA00002670"/>
    </source>
</evidence>
<feature type="region of interest" description="Disordered" evidence="2">
    <location>
        <begin position="219"/>
        <end position="243"/>
    </location>
</feature>
<dbReference type="EMBL" id="MH725795">
    <property type="protein sequence ID" value="AYE93207.1"/>
    <property type="molecule type" value="Genomic_DNA"/>
</dbReference>
<geneLocation type="mitochondrion" evidence="5"/>
<keyword evidence="5" id="KW-0255">Endonuclease</keyword>
<dbReference type="SUPFAM" id="SSF55608">
    <property type="entry name" value="Homing endonucleases"/>
    <property type="match status" value="2"/>
</dbReference>
<feature type="region of interest" description="Disordered" evidence="2">
    <location>
        <begin position="105"/>
        <end position="133"/>
    </location>
</feature>
<sequence>MVTLFLSLGLYAGNLGYNFGPLSLALYKGKVKVIKKNILALFGKIQNFYYKIYFARACQRTQGLPLGLLRNKSHSFSLSLKPLPLLLRGFLWLWGQRQGAAYAPPLPPPLPLPNKPPQKAGQREGAGEGGPEACVTKGPFAPILGAGEMDKLRSQKAVLHSLVLSVFNHIITNLNFKNEQSAGNSLLLSRTQLKSNFISPWPPKGALAEKYHISDHLIKHKKPSCPKGPKGPKGTKGPKVPNDGSNNVDFGYYLSGLIEGNGLFEDHKLEIKFQEKDISLAYYIKKEIGYGKVIKETNLKQPLPRHWPANAAPLPAVRMANKPKVACYAGKRGQEVKYVLTHYEGLKKVLNLLNGKLININTINQLLTHKYNTIFNIDILPPANFDITSNYWLTGFIDAKGNFGINTLENSDNFILEFYIKYPQTKDPKGENFFILNLIKKTFGAEGTKRGNIYLDGEKSPSAPSAEQTFVYKTSDVKSIKLIIDYLDKFQLNSYKHVKFFKWRKVYRIIQRKEHCLDKNIKKIKKIEKNLRD</sequence>
<organism evidence="5">
    <name type="scientific">Termitomyces sp</name>
    <dbReference type="NCBI Taxonomy" id="1916073"/>
    <lineage>
        <taxon>Eukaryota</taxon>
        <taxon>Fungi</taxon>
        <taxon>Dikarya</taxon>
        <taxon>Basidiomycota</taxon>
        <taxon>Agaricomycotina</taxon>
        <taxon>Agaricomycetes</taxon>
        <taxon>Agaricomycetidae</taxon>
        <taxon>Agaricales</taxon>
        <taxon>Tricholomatineae</taxon>
        <taxon>Lyophyllaceae</taxon>
        <taxon>Termitomyces</taxon>
    </lineage>
</organism>
<gene>
    <name evidence="5" type="ORF">C0995_000016</name>
</gene>
<keyword evidence="5" id="KW-0496">Mitochondrion</keyword>
<protein>
    <submittedName>
        <fullName evidence="5">LAGLIDADG homing endonuclease</fullName>
    </submittedName>
</protein>
<keyword evidence="3" id="KW-0732">Signal</keyword>
<keyword evidence="5" id="KW-0540">Nuclease</keyword>
<dbReference type="PANTHER" id="PTHR36181:SF3">
    <property type="entry name" value="INTRON-ENCODED DNA ENDONUCLEASE AI5 BETA"/>
    <property type="match status" value="1"/>
</dbReference>
<evidence type="ECO:0000313" key="5">
    <source>
        <dbReference type="EMBL" id="AYE93207.1"/>
    </source>
</evidence>
<keyword evidence="5" id="KW-0378">Hydrolase</keyword>
<feature type="domain" description="Homing endonuclease LAGLIDADG" evidence="4">
    <location>
        <begin position="393"/>
        <end position="507"/>
    </location>
</feature>
<feature type="chain" id="PRO_5017457112" evidence="3">
    <location>
        <begin position="17"/>
        <end position="533"/>
    </location>
</feature>
<dbReference type="InterPro" id="IPR027434">
    <property type="entry name" value="Homing_endonucl"/>
</dbReference>
<dbReference type="GO" id="GO:0005739">
    <property type="term" value="C:mitochondrion"/>
    <property type="evidence" value="ECO:0007669"/>
    <property type="project" value="UniProtKB-ARBA"/>
</dbReference>
<dbReference type="Gene3D" id="3.10.28.10">
    <property type="entry name" value="Homing endonucleases"/>
    <property type="match status" value="2"/>
</dbReference>
<dbReference type="PANTHER" id="PTHR36181">
    <property type="entry name" value="INTRON-ENCODED ENDONUCLEASE AI3-RELATED"/>
    <property type="match status" value="1"/>
</dbReference>
<dbReference type="Pfam" id="PF00961">
    <property type="entry name" value="LAGLIDADG_1"/>
    <property type="match status" value="1"/>
</dbReference>
<name>A0A386TY99_9AGAR</name>
<evidence type="ECO:0000256" key="3">
    <source>
        <dbReference type="SAM" id="SignalP"/>
    </source>
</evidence>
<accession>A0A386TY99</accession>
<dbReference type="GO" id="GO:0004519">
    <property type="term" value="F:endonuclease activity"/>
    <property type="evidence" value="ECO:0007669"/>
    <property type="project" value="UniProtKB-KW"/>
</dbReference>
<feature type="compositionally biased region" description="Pro residues" evidence="2">
    <location>
        <begin position="105"/>
        <end position="116"/>
    </location>
</feature>
<dbReference type="AlphaFoldDB" id="A0A386TY99"/>